<keyword evidence="2" id="KW-1185">Reference proteome</keyword>
<protein>
    <submittedName>
        <fullName evidence="1">Uncharacterized protein</fullName>
    </submittedName>
</protein>
<reference evidence="1 2" key="1">
    <citation type="journal article" date="2019" name="Commun. Biol.">
        <title>The bagworm genome reveals a unique fibroin gene that provides high tensile strength.</title>
        <authorList>
            <person name="Kono N."/>
            <person name="Nakamura H."/>
            <person name="Ohtoshi R."/>
            <person name="Tomita M."/>
            <person name="Numata K."/>
            <person name="Arakawa K."/>
        </authorList>
    </citation>
    <scope>NUCLEOTIDE SEQUENCE [LARGE SCALE GENOMIC DNA]</scope>
</reference>
<proteinExistence type="predicted"/>
<sequence>MEKFHLPAGRLLRRLPSASSTKSGECLRLATNPDWLRQINATKKILNIKFLNDDDAAAAAVDLNMLDELFELLVRVVQRGEQLEPLMLESDDFDDVVAVELLKQQLALIV</sequence>
<dbReference type="AlphaFoldDB" id="A0A4C1SYA4"/>
<accession>A0A4C1SYA4</accession>
<comment type="caution">
    <text evidence="1">The sequence shown here is derived from an EMBL/GenBank/DDBJ whole genome shotgun (WGS) entry which is preliminary data.</text>
</comment>
<gene>
    <name evidence="1" type="ORF">EVAR_69275_1</name>
</gene>
<dbReference type="Proteomes" id="UP000299102">
    <property type="component" value="Unassembled WGS sequence"/>
</dbReference>
<dbReference type="EMBL" id="BGZK01004153">
    <property type="protein sequence ID" value="GBP07233.1"/>
    <property type="molecule type" value="Genomic_DNA"/>
</dbReference>
<organism evidence="1 2">
    <name type="scientific">Eumeta variegata</name>
    <name type="common">Bagworm moth</name>
    <name type="synonym">Eumeta japonica</name>
    <dbReference type="NCBI Taxonomy" id="151549"/>
    <lineage>
        <taxon>Eukaryota</taxon>
        <taxon>Metazoa</taxon>
        <taxon>Ecdysozoa</taxon>
        <taxon>Arthropoda</taxon>
        <taxon>Hexapoda</taxon>
        <taxon>Insecta</taxon>
        <taxon>Pterygota</taxon>
        <taxon>Neoptera</taxon>
        <taxon>Endopterygota</taxon>
        <taxon>Lepidoptera</taxon>
        <taxon>Glossata</taxon>
        <taxon>Ditrysia</taxon>
        <taxon>Tineoidea</taxon>
        <taxon>Psychidae</taxon>
        <taxon>Oiketicinae</taxon>
        <taxon>Eumeta</taxon>
    </lineage>
</organism>
<evidence type="ECO:0000313" key="1">
    <source>
        <dbReference type="EMBL" id="GBP07233.1"/>
    </source>
</evidence>
<name>A0A4C1SYA4_EUMVA</name>
<evidence type="ECO:0000313" key="2">
    <source>
        <dbReference type="Proteomes" id="UP000299102"/>
    </source>
</evidence>